<proteinExistence type="inferred from homology"/>
<name>A0A2N3X0E2_9PSEU</name>
<feature type="binding site" evidence="9">
    <location>
        <begin position="222"/>
        <end position="227"/>
    </location>
    <ligand>
        <name>ATP</name>
        <dbReference type="ChEBI" id="CHEBI:30616"/>
    </ligand>
</feature>
<comment type="cofactor">
    <cofactor evidence="9">
        <name>Mg(2+)</name>
        <dbReference type="ChEBI" id="CHEBI:18420"/>
    </cofactor>
    <text evidence="9">Requires a divalent cation, most likely magnesium in vivo, as an electrophilic catalyst to aid phosphoryl group transfer. It is the chelate of the metal and the nucleotide that is the actual substrate.</text>
</comment>
<evidence type="ECO:0000256" key="7">
    <source>
        <dbReference type="ARBA" id="ARBA00022958"/>
    </source>
</evidence>
<organism evidence="11 12">
    <name type="scientific">Amycolatopsis echigonensis</name>
    <dbReference type="NCBI Taxonomy" id="2576905"/>
    <lineage>
        <taxon>Bacteria</taxon>
        <taxon>Bacillati</taxon>
        <taxon>Actinomycetota</taxon>
        <taxon>Actinomycetes</taxon>
        <taxon>Pseudonocardiales</taxon>
        <taxon>Pseudonocardiaceae</taxon>
        <taxon>Amycolatopsis</taxon>
    </lineage>
</organism>
<dbReference type="AlphaFoldDB" id="A0A2N3X0E2"/>
<comment type="activity regulation">
    <text evidence="9">Activated by a monovalent cation that binds near, but not in, the active site. The most likely occupant of the site in vivo is potassium. Ion binding induces a conformational change that may alter substrate affinity.</text>
</comment>
<dbReference type="PANTHER" id="PTHR10584">
    <property type="entry name" value="SUGAR KINASE"/>
    <property type="match status" value="1"/>
</dbReference>
<dbReference type="Gene3D" id="3.40.1190.20">
    <property type="match status" value="1"/>
</dbReference>
<feature type="binding site" evidence="9">
    <location>
        <begin position="41"/>
        <end position="45"/>
    </location>
    <ligand>
        <name>substrate</name>
    </ligand>
</feature>
<keyword evidence="6 9" id="KW-0460">Magnesium</keyword>
<evidence type="ECO:0000256" key="3">
    <source>
        <dbReference type="ARBA" id="ARBA00022741"/>
    </source>
</evidence>
<evidence type="ECO:0000259" key="10">
    <source>
        <dbReference type="Pfam" id="PF00294"/>
    </source>
</evidence>
<comment type="caution">
    <text evidence="9">Lacks conserved residue(s) required for the propagation of feature annotation.</text>
</comment>
<dbReference type="EMBL" id="PJMY01000002">
    <property type="protein sequence ID" value="PKV99577.1"/>
    <property type="molecule type" value="Genomic_DNA"/>
</dbReference>
<dbReference type="PRINTS" id="PR00990">
    <property type="entry name" value="RIBOKINASE"/>
</dbReference>
<dbReference type="InterPro" id="IPR029056">
    <property type="entry name" value="Ribokinase-like"/>
</dbReference>
<evidence type="ECO:0000256" key="6">
    <source>
        <dbReference type="ARBA" id="ARBA00022842"/>
    </source>
</evidence>
<evidence type="ECO:0000256" key="2">
    <source>
        <dbReference type="ARBA" id="ARBA00022723"/>
    </source>
</evidence>
<feature type="binding site" evidence="9">
    <location>
        <position position="184"/>
    </location>
    <ligand>
        <name>ATP</name>
        <dbReference type="ChEBI" id="CHEBI:30616"/>
    </ligand>
</feature>
<feature type="binding site" evidence="9">
    <location>
        <position position="284"/>
    </location>
    <ligand>
        <name>K(+)</name>
        <dbReference type="ChEBI" id="CHEBI:29103"/>
    </ligand>
</feature>
<dbReference type="GO" id="GO:0046872">
    <property type="term" value="F:metal ion binding"/>
    <property type="evidence" value="ECO:0007669"/>
    <property type="project" value="UniProtKB-KW"/>
</dbReference>
<comment type="pathway">
    <text evidence="9">Carbohydrate metabolism; D-ribose degradation; D-ribose 5-phosphate from beta-D-ribopyranose: step 2/2.</text>
</comment>
<comment type="similarity">
    <text evidence="9">Belongs to the carbohydrate kinase PfkB family. Ribokinase subfamily.</text>
</comment>
<comment type="subcellular location">
    <subcellularLocation>
        <location evidence="9">Cytoplasm</location>
    </subcellularLocation>
</comment>
<dbReference type="GO" id="GO:0019303">
    <property type="term" value="P:D-ribose catabolic process"/>
    <property type="evidence" value="ECO:0007669"/>
    <property type="project" value="UniProtKB-UniRule"/>
</dbReference>
<sequence>MRTGRILSVGSVNIDHCLGMPAIPKPGETVLAESVSTCVGGKSFNQAAAARLLGGDVELVAMVGEDDAARTVKDELRELGIGSERILVHREESTGSAFISVDGSGENSIVVVPGANAKMAACGEADAAVAEADVVLLACEIPVDAVAAFARRAAMTGAKVVLNLSPYRPVAEELFRDSFVVIVNDHELARLRSDAMPPGTAEDDAETAAALRHMGIRRAIVTRGSRGSMLVDADGCTSIPAVQVNAADTTGCGDAFAGTVGYGLACGLDLAAAVRLGSEVGAFAATRPGARPSYPTMSQLEAWRKSGYPR</sequence>
<keyword evidence="1 9" id="KW-0808">Transferase</keyword>
<keyword evidence="8 9" id="KW-0119">Carbohydrate metabolism</keyword>
<gene>
    <name evidence="9" type="primary">rbsK</name>
    <name evidence="11" type="ORF">ATK30_0556</name>
</gene>
<evidence type="ECO:0000256" key="4">
    <source>
        <dbReference type="ARBA" id="ARBA00022777"/>
    </source>
</evidence>
<keyword evidence="2 9" id="KW-0479">Metal-binding</keyword>
<dbReference type="SUPFAM" id="SSF53613">
    <property type="entry name" value="Ribokinase-like"/>
    <property type="match status" value="1"/>
</dbReference>
<evidence type="ECO:0000256" key="9">
    <source>
        <dbReference type="HAMAP-Rule" id="MF_01987"/>
    </source>
</evidence>
<keyword evidence="4 9" id="KW-0418">Kinase</keyword>
<dbReference type="HAMAP" id="MF_01987">
    <property type="entry name" value="Ribokinase"/>
    <property type="match status" value="1"/>
</dbReference>
<reference evidence="11 12" key="1">
    <citation type="submission" date="2017-12" db="EMBL/GenBank/DDBJ databases">
        <title>Sequencing the genomes of 1000 Actinobacteria strains.</title>
        <authorList>
            <person name="Klenk H.-P."/>
        </authorList>
    </citation>
    <scope>NUCLEOTIDE SEQUENCE [LARGE SCALE GENOMIC DNA]</scope>
    <source>
        <strain evidence="11 12">DSM 45165</strain>
    </source>
</reference>
<dbReference type="Proteomes" id="UP000233750">
    <property type="component" value="Unassembled WGS sequence"/>
</dbReference>
<feature type="binding site" evidence="9">
    <location>
        <position position="289"/>
    </location>
    <ligand>
        <name>K(+)</name>
        <dbReference type="ChEBI" id="CHEBI:29103"/>
    </ligand>
</feature>
<dbReference type="UniPathway" id="UPA00916">
    <property type="reaction ID" value="UER00889"/>
</dbReference>
<feature type="binding site" evidence="9">
    <location>
        <position position="287"/>
    </location>
    <ligand>
        <name>K(+)</name>
        <dbReference type="ChEBI" id="CHEBI:29103"/>
    </ligand>
</feature>
<dbReference type="RefSeq" id="WP_279629980.1">
    <property type="nucleotide sequence ID" value="NZ_JACJHR010000025.1"/>
</dbReference>
<dbReference type="InterPro" id="IPR002139">
    <property type="entry name" value="Ribo/fructo_kinase"/>
</dbReference>
<comment type="caution">
    <text evidence="11">The sequence shown here is derived from an EMBL/GenBank/DDBJ whole genome shotgun (WGS) entry which is preliminary data.</text>
</comment>
<dbReference type="CDD" id="cd01174">
    <property type="entry name" value="ribokinase"/>
    <property type="match status" value="1"/>
</dbReference>
<evidence type="ECO:0000256" key="1">
    <source>
        <dbReference type="ARBA" id="ARBA00022679"/>
    </source>
</evidence>
<protein>
    <recommendedName>
        <fullName evidence="9">Ribokinase</fullName>
        <shortName evidence="9">RK</shortName>
        <ecNumber evidence="9">2.7.1.15</ecNumber>
    </recommendedName>
</protein>
<keyword evidence="3 9" id="KW-0547">Nucleotide-binding</keyword>
<feature type="active site" description="Proton acceptor" evidence="9">
    <location>
        <position position="254"/>
    </location>
</feature>
<dbReference type="EC" id="2.7.1.15" evidence="9"/>
<dbReference type="Pfam" id="PF00294">
    <property type="entry name" value="PfkB"/>
    <property type="match status" value="1"/>
</dbReference>
<comment type="catalytic activity">
    <reaction evidence="9">
        <text>D-ribose + ATP = D-ribose 5-phosphate + ADP + H(+)</text>
        <dbReference type="Rhea" id="RHEA:13697"/>
        <dbReference type="ChEBI" id="CHEBI:15378"/>
        <dbReference type="ChEBI" id="CHEBI:30616"/>
        <dbReference type="ChEBI" id="CHEBI:47013"/>
        <dbReference type="ChEBI" id="CHEBI:78346"/>
        <dbReference type="ChEBI" id="CHEBI:456216"/>
        <dbReference type="EC" id="2.7.1.15"/>
    </reaction>
</comment>
<comment type="subunit">
    <text evidence="9">Homodimer.</text>
</comment>
<feature type="domain" description="Carbohydrate kinase PfkB" evidence="10">
    <location>
        <begin position="5"/>
        <end position="296"/>
    </location>
</feature>
<keyword evidence="9" id="KW-0963">Cytoplasm</keyword>
<feature type="binding site" evidence="9">
    <location>
        <position position="140"/>
    </location>
    <ligand>
        <name>substrate</name>
    </ligand>
</feature>
<comment type="function">
    <text evidence="9">Catalyzes the phosphorylation of ribose at O-5 in a reaction requiring ATP and magnesium. The resulting D-ribose-5-phosphate can then be used either for sythesis of nucleotides, histidine, and tryptophan, or as a component of the pentose phosphate pathway.</text>
</comment>
<dbReference type="InterPro" id="IPR011611">
    <property type="entry name" value="PfkB_dom"/>
</dbReference>
<keyword evidence="12" id="KW-1185">Reference proteome</keyword>
<keyword evidence="5 9" id="KW-0067">ATP-binding</keyword>
<feature type="binding site" evidence="9">
    <location>
        <position position="248"/>
    </location>
    <ligand>
        <name>K(+)</name>
        <dbReference type="ChEBI" id="CHEBI:29103"/>
    </ligand>
</feature>
<dbReference type="GO" id="GO:0005524">
    <property type="term" value="F:ATP binding"/>
    <property type="evidence" value="ECO:0007669"/>
    <property type="project" value="UniProtKB-UniRule"/>
</dbReference>
<keyword evidence="7 9" id="KW-0630">Potassium</keyword>
<feature type="binding site" evidence="9">
    <location>
        <position position="293"/>
    </location>
    <ligand>
        <name>K(+)</name>
        <dbReference type="ChEBI" id="CHEBI:29103"/>
    </ligand>
</feature>
<evidence type="ECO:0000256" key="8">
    <source>
        <dbReference type="ARBA" id="ARBA00023277"/>
    </source>
</evidence>
<accession>A0A2N3X0E2</accession>
<feature type="binding site" evidence="9">
    <location>
        <position position="250"/>
    </location>
    <ligand>
        <name>K(+)</name>
        <dbReference type="ChEBI" id="CHEBI:29103"/>
    </ligand>
</feature>
<dbReference type="GO" id="GO:0004747">
    <property type="term" value="F:ribokinase activity"/>
    <property type="evidence" value="ECO:0007669"/>
    <property type="project" value="UniProtKB-UniRule"/>
</dbReference>
<dbReference type="GO" id="GO:0005829">
    <property type="term" value="C:cytosol"/>
    <property type="evidence" value="ECO:0007669"/>
    <property type="project" value="TreeGrafter"/>
</dbReference>
<dbReference type="InterPro" id="IPR011877">
    <property type="entry name" value="Ribokinase"/>
</dbReference>
<evidence type="ECO:0000256" key="5">
    <source>
        <dbReference type="ARBA" id="ARBA00022840"/>
    </source>
</evidence>
<feature type="binding site" evidence="9">
    <location>
        <position position="254"/>
    </location>
    <ligand>
        <name>substrate</name>
    </ligand>
</feature>
<feature type="binding site" evidence="9">
    <location>
        <begin position="253"/>
        <end position="254"/>
    </location>
    <ligand>
        <name>ATP</name>
        <dbReference type="ChEBI" id="CHEBI:30616"/>
    </ligand>
</feature>
<dbReference type="PANTHER" id="PTHR10584:SF166">
    <property type="entry name" value="RIBOKINASE"/>
    <property type="match status" value="1"/>
</dbReference>
<evidence type="ECO:0000313" key="12">
    <source>
        <dbReference type="Proteomes" id="UP000233750"/>
    </source>
</evidence>
<feature type="binding site" evidence="9">
    <location>
        <begin position="13"/>
        <end position="15"/>
    </location>
    <ligand>
        <name>substrate</name>
    </ligand>
</feature>
<evidence type="ECO:0000313" key="11">
    <source>
        <dbReference type="EMBL" id="PKV99577.1"/>
    </source>
</evidence>